<reference evidence="1" key="1">
    <citation type="journal article" date="2014" name="Int. J. Syst. Evol. Microbiol.">
        <title>Complete genome sequence of Corynebacterium casei LMG S-19264T (=DSM 44701T), isolated from a smear-ripened cheese.</title>
        <authorList>
            <consortium name="US DOE Joint Genome Institute (JGI-PGF)"/>
            <person name="Walter F."/>
            <person name="Albersmeier A."/>
            <person name="Kalinowski J."/>
            <person name="Ruckert C."/>
        </authorList>
    </citation>
    <scope>NUCLEOTIDE SEQUENCE</scope>
    <source>
        <strain evidence="1">CGMCC 1.15082</strain>
    </source>
</reference>
<name>A0A916WBI4_9HYPH</name>
<evidence type="ECO:0000313" key="2">
    <source>
        <dbReference type="Proteomes" id="UP000646478"/>
    </source>
</evidence>
<dbReference type="Proteomes" id="UP000646478">
    <property type="component" value="Unassembled WGS sequence"/>
</dbReference>
<organism evidence="1 2">
    <name type="scientific">Brucella endophytica</name>
    <dbReference type="NCBI Taxonomy" id="1963359"/>
    <lineage>
        <taxon>Bacteria</taxon>
        <taxon>Pseudomonadati</taxon>
        <taxon>Pseudomonadota</taxon>
        <taxon>Alphaproteobacteria</taxon>
        <taxon>Hyphomicrobiales</taxon>
        <taxon>Brucellaceae</taxon>
        <taxon>Brucella/Ochrobactrum group</taxon>
        <taxon>Brucella</taxon>
    </lineage>
</organism>
<gene>
    <name evidence="1" type="ORF">GCM10011491_08070</name>
</gene>
<keyword evidence="2" id="KW-1185">Reference proteome</keyword>
<proteinExistence type="predicted"/>
<dbReference type="RefSeq" id="WP_236016017.1">
    <property type="nucleotide sequence ID" value="NZ_BMHH01000002.1"/>
</dbReference>
<sequence length="73" mass="8336">MSVAVYLTLDEVIERYRNQISEGTLRNWRSKRFIPPFIHIGKAVLYPALAKRVAANGPEQCFQRGTFAICILP</sequence>
<comment type="caution">
    <text evidence="1">The sequence shown here is derived from an EMBL/GenBank/DDBJ whole genome shotgun (WGS) entry which is preliminary data.</text>
</comment>
<evidence type="ECO:0008006" key="3">
    <source>
        <dbReference type="Google" id="ProtNLM"/>
    </source>
</evidence>
<evidence type="ECO:0000313" key="1">
    <source>
        <dbReference type="EMBL" id="GGA83014.1"/>
    </source>
</evidence>
<reference evidence="1" key="2">
    <citation type="submission" date="2020-09" db="EMBL/GenBank/DDBJ databases">
        <authorList>
            <person name="Sun Q."/>
            <person name="Zhou Y."/>
        </authorList>
    </citation>
    <scope>NUCLEOTIDE SEQUENCE</scope>
    <source>
        <strain evidence="1">CGMCC 1.15082</strain>
    </source>
</reference>
<protein>
    <recommendedName>
        <fullName evidence="3">DNA-binding protein</fullName>
    </recommendedName>
</protein>
<dbReference type="AlphaFoldDB" id="A0A916WBI4"/>
<dbReference type="EMBL" id="BMHH01000002">
    <property type="protein sequence ID" value="GGA83014.1"/>
    <property type="molecule type" value="Genomic_DNA"/>
</dbReference>
<accession>A0A916WBI4</accession>